<dbReference type="InterPro" id="IPR011777">
    <property type="entry name" value="Geranylgeranyl_Rdtase_fam"/>
</dbReference>
<keyword evidence="4" id="KW-1185">Reference proteome</keyword>
<dbReference type="PRINTS" id="PR00420">
    <property type="entry name" value="RNGMNOXGNASE"/>
</dbReference>
<dbReference type="Pfam" id="PF01494">
    <property type="entry name" value="FAD_binding_3"/>
    <property type="match status" value="1"/>
</dbReference>
<dbReference type="InterPro" id="IPR036188">
    <property type="entry name" value="FAD/NAD-bd_sf"/>
</dbReference>
<organism evidence="3 4">
    <name type="scientific">Pseudonocardia nematodicida</name>
    <dbReference type="NCBI Taxonomy" id="1206997"/>
    <lineage>
        <taxon>Bacteria</taxon>
        <taxon>Bacillati</taxon>
        <taxon>Actinomycetota</taxon>
        <taxon>Actinomycetes</taxon>
        <taxon>Pseudonocardiales</taxon>
        <taxon>Pseudonocardiaceae</taxon>
        <taxon>Pseudonocardia</taxon>
    </lineage>
</organism>
<accession>A0ABV1KB49</accession>
<dbReference type="EMBL" id="JBEDNQ010000004">
    <property type="protein sequence ID" value="MEQ3551083.1"/>
    <property type="molecule type" value="Genomic_DNA"/>
</dbReference>
<feature type="compositionally biased region" description="Low complexity" evidence="1">
    <location>
        <begin position="9"/>
        <end position="22"/>
    </location>
</feature>
<name>A0ABV1KB49_9PSEU</name>
<dbReference type="RefSeq" id="WP_349298154.1">
    <property type="nucleotide sequence ID" value="NZ_JBEDNQ010000004.1"/>
</dbReference>
<evidence type="ECO:0000313" key="4">
    <source>
        <dbReference type="Proteomes" id="UP001494902"/>
    </source>
</evidence>
<evidence type="ECO:0000313" key="3">
    <source>
        <dbReference type="EMBL" id="MEQ3551083.1"/>
    </source>
</evidence>
<comment type="caution">
    <text evidence="3">The sequence shown here is derived from an EMBL/GenBank/DDBJ whole genome shotgun (WGS) entry which is preliminary data.</text>
</comment>
<dbReference type="Gene3D" id="3.50.50.60">
    <property type="entry name" value="FAD/NAD(P)-binding domain"/>
    <property type="match status" value="1"/>
</dbReference>
<dbReference type="NCBIfam" id="TIGR02032">
    <property type="entry name" value="GG-red-SF"/>
    <property type="match status" value="1"/>
</dbReference>
<feature type="domain" description="FAD-binding" evidence="2">
    <location>
        <begin position="32"/>
        <end position="198"/>
    </location>
</feature>
<dbReference type="InterPro" id="IPR002938">
    <property type="entry name" value="FAD-bd"/>
</dbReference>
<dbReference type="PANTHER" id="PTHR42685">
    <property type="entry name" value="GERANYLGERANYL DIPHOSPHATE REDUCTASE"/>
    <property type="match status" value="1"/>
</dbReference>
<sequence>MSAVPTSGVTVPAPASSSPAVPDDQVPAGPEKTDVLVVGAGPAGSAAAAWAARHGCDVVLADSATFPRDKACGDGLTPRAIEELGRLGLGDWVDGHGTNKGLRAHGFGQVLELPWPGGSLPAHGSAIPRSTLDAGIREVALAAGATPMDGAKAVDVVFDGDRVGSVLFADGRSVRCRRLVVADGARSTLGRVLGREWHQDTAYGVAARGYIDSGRSDDEWISSHLELRGESDEVLAGYGWLFPLNDGRFNIGVGTLATDRRPANIRLRGLIEHYAKARRDEWELGAKVELVRSALLPMGGAVSGVAGPNWALIGDAAGCVNPLNGEGIDYGLETGRLVAELLAAGSDLDRAWPATLRSHYGLAFSIARRLAGLITIPRLLPLAGPVGMRSRALMTVALRVMGNLVTDEDRDLTARAWRAAGRLSVRLDERPPFPAADLRSPLKSG</sequence>
<reference evidence="3 4" key="1">
    <citation type="submission" date="2024-03" db="EMBL/GenBank/DDBJ databases">
        <title>Draft genome sequence of Pseudonocardia nematodicida JCM 31783.</title>
        <authorList>
            <person name="Butdee W."/>
            <person name="Duangmal K."/>
        </authorList>
    </citation>
    <scope>NUCLEOTIDE SEQUENCE [LARGE SCALE GENOMIC DNA]</scope>
    <source>
        <strain evidence="3 4">JCM 31783</strain>
    </source>
</reference>
<evidence type="ECO:0000259" key="2">
    <source>
        <dbReference type="Pfam" id="PF01494"/>
    </source>
</evidence>
<gene>
    <name evidence="3" type="ORF">WIS52_11430</name>
</gene>
<protein>
    <submittedName>
        <fullName evidence="3">Geranylgeranyl reductase family protein</fullName>
    </submittedName>
</protein>
<dbReference type="SUPFAM" id="SSF51905">
    <property type="entry name" value="FAD/NAD(P)-binding domain"/>
    <property type="match status" value="1"/>
</dbReference>
<dbReference type="Proteomes" id="UP001494902">
    <property type="component" value="Unassembled WGS sequence"/>
</dbReference>
<feature type="region of interest" description="Disordered" evidence="1">
    <location>
        <begin position="1"/>
        <end position="31"/>
    </location>
</feature>
<proteinExistence type="predicted"/>
<evidence type="ECO:0000256" key="1">
    <source>
        <dbReference type="SAM" id="MobiDB-lite"/>
    </source>
</evidence>
<dbReference type="PANTHER" id="PTHR42685:SF22">
    <property type="entry name" value="CONDITIONED MEDIUM FACTOR RECEPTOR 1"/>
    <property type="match status" value="1"/>
</dbReference>
<dbReference type="InterPro" id="IPR050407">
    <property type="entry name" value="Geranylgeranyl_reductase"/>
</dbReference>